<proteinExistence type="predicted"/>
<reference evidence="1" key="1">
    <citation type="submission" date="2014-09" db="EMBL/GenBank/DDBJ databases">
        <title>Genome sequence of the luminous mushroom Mycena chlorophos for searching fungal bioluminescence genes.</title>
        <authorList>
            <person name="Tanaka Y."/>
            <person name="Kasuga D."/>
            <person name="Oba Y."/>
            <person name="Hase S."/>
            <person name="Sato K."/>
            <person name="Oba Y."/>
            <person name="Sakakibara Y."/>
        </authorList>
    </citation>
    <scope>NUCLEOTIDE SEQUENCE</scope>
</reference>
<protein>
    <recommendedName>
        <fullName evidence="3">F-box domain-containing protein</fullName>
    </recommendedName>
</protein>
<accession>A0ABQ0LRI0</accession>
<evidence type="ECO:0000313" key="1">
    <source>
        <dbReference type="EMBL" id="GAT53735.1"/>
    </source>
</evidence>
<evidence type="ECO:0000313" key="2">
    <source>
        <dbReference type="Proteomes" id="UP000815677"/>
    </source>
</evidence>
<gene>
    <name evidence="1" type="ORF">MCHLO_10658</name>
</gene>
<sequence>MSLLIHKLSLLDVLPPPGSSPETLYAARDALDAKTAALEGFVAEASFRRQIHGRQRAQSSQTLGAPPRGPLDYLHLHPRRTYAIQAEASAALARAAEEPRGLGGAGGRAWSEANDCAESSVLRLGASISALARGLAAPLQSRILEACTAKLSALGTLHACATLPVLSDTLPRCKSLTKLVLTFSPLGLNESTLQSALQLDQTPFSALTSLEIWEVSVSYTIFRGILVNSAALLELTLSVQEQENEIHRLPVQVLRHARLLQLRLCLEDDHRGTQQVGGPQRSFFERLRFPSLRCLSLSVITDSSENAETWEDGICQGILSHSPDLESLSCDMTAYENRDLESCCPTQRFVDALQHLPSLTALSLVFEHRVALMQVD</sequence>
<dbReference type="Proteomes" id="UP000815677">
    <property type="component" value="Unassembled WGS sequence"/>
</dbReference>
<organism evidence="1 2">
    <name type="scientific">Mycena chlorophos</name>
    <name type="common">Agaric fungus</name>
    <name type="synonym">Agaricus chlorophos</name>
    <dbReference type="NCBI Taxonomy" id="658473"/>
    <lineage>
        <taxon>Eukaryota</taxon>
        <taxon>Fungi</taxon>
        <taxon>Dikarya</taxon>
        <taxon>Basidiomycota</taxon>
        <taxon>Agaricomycotina</taxon>
        <taxon>Agaricomycetes</taxon>
        <taxon>Agaricomycetidae</taxon>
        <taxon>Agaricales</taxon>
        <taxon>Marasmiineae</taxon>
        <taxon>Mycenaceae</taxon>
        <taxon>Mycena</taxon>
    </lineage>
</organism>
<name>A0ABQ0LRI0_MYCCL</name>
<dbReference type="SUPFAM" id="SSF52047">
    <property type="entry name" value="RNI-like"/>
    <property type="match status" value="1"/>
</dbReference>
<evidence type="ECO:0008006" key="3">
    <source>
        <dbReference type="Google" id="ProtNLM"/>
    </source>
</evidence>
<dbReference type="EMBL" id="DF848472">
    <property type="protein sequence ID" value="GAT53735.1"/>
    <property type="molecule type" value="Genomic_DNA"/>
</dbReference>
<keyword evidence="2" id="KW-1185">Reference proteome</keyword>